<dbReference type="Proteomes" id="UP000289738">
    <property type="component" value="Chromosome A03"/>
</dbReference>
<protein>
    <recommendedName>
        <fullName evidence="4">F-box domain-containing protein</fullName>
    </recommendedName>
</protein>
<accession>A0A445DTS1</accession>
<evidence type="ECO:0000313" key="3">
    <source>
        <dbReference type="Proteomes" id="UP000289738"/>
    </source>
</evidence>
<dbReference type="InterPro" id="IPR036047">
    <property type="entry name" value="F-box-like_dom_sf"/>
</dbReference>
<dbReference type="AlphaFoldDB" id="A0A445DTS1"/>
<dbReference type="SUPFAM" id="SSF81383">
    <property type="entry name" value="F-box domain"/>
    <property type="match status" value="1"/>
</dbReference>
<reference evidence="2 3" key="1">
    <citation type="submission" date="2019-01" db="EMBL/GenBank/DDBJ databases">
        <title>Sequencing of cultivated peanut Arachis hypogaea provides insights into genome evolution and oil improvement.</title>
        <authorList>
            <person name="Chen X."/>
        </authorList>
    </citation>
    <scope>NUCLEOTIDE SEQUENCE [LARGE SCALE GENOMIC DNA]</scope>
    <source>
        <strain evidence="3">cv. Fuhuasheng</strain>
        <tissue evidence="2">Leaves</tissue>
    </source>
</reference>
<evidence type="ECO:0000313" key="2">
    <source>
        <dbReference type="EMBL" id="RYR66592.1"/>
    </source>
</evidence>
<name>A0A445DTS1_ARAHY</name>
<sequence length="116" mass="13111">MLLVSASTEPLQMAGSSKTTRKEGNVPVEHEYPLNLLPPDIWVRIATKVASNLMHDLFNMQTSCKVFLDAASSEAVYKHAMMQVIPLVSFLFYLDRPERKFLDRCVKAENADAILR</sequence>
<dbReference type="EMBL" id="SDMP01000003">
    <property type="protein sequence ID" value="RYR66592.1"/>
    <property type="molecule type" value="Genomic_DNA"/>
</dbReference>
<feature type="region of interest" description="Disordered" evidence="1">
    <location>
        <begin position="1"/>
        <end position="24"/>
    </location>
</feature>
<gene>
    <name evidence="2" type="ORF">Ahy_A03g012616</name>
</gene>
<comment type="caution">
    <text evidence="2">The sequence shown here is derived from an EMBL/GenBank/DDBJ whole genome shotgun (WGS) entry which is preliminary data.</text>
</comment>
<organism evidence="2 3">
    <name type="scientific">Arachis hypogaea</name>
    <name type="common">Peanut</name>
    <dbReference type="NCBI Taxonomy" id="3818"/>
    <lineage>
        <taxon>Eukaryota</taxon>
        <taxon>Viridiplantae</taxon>
        <taxon>Streptophyta</taxon>
        <taxon>Embryophyta</taxon>
        <taxon>Tracheophyta</taxon>
        <taxon>Spermatophyta</taxon>
        <taxon>Magnoliopsida</taxon>
        <taxon>eudicotyledons</taxon>
        <taxon>Gunneridae</taxon>
        <taxon>Pentapetalae</taxon>
        <taxon>rosids</taxon>
        <taxon>fabids</taxon>
        <taxon>Fabales</taxon>
        <taxon>Fabaceae</taxon>
        <taxon>Papilionoideae</taxon>
        <taxon>50 kb inversion clade</taxon>
        <taxon>dalbergioids sensu lato</taxon>
        <taxon>Dalbergieae</taxon>
        <taxon>Pterocarpus clade</taxon>
        <taxon>Arachis</taxon>
    </lineage>
</organism>
<evidence type="ECO:0000256" key="1">
    <source>
        <dbReference type="SAM" id="MobiDB-lite"/>
    </source>
</evidence>
<evidence type="ECO:0008006" key="4">
    <source>
        <dbReference type="Google" id="ProtNLM"/>
    </source>
</evidence>
<keyword evidence="3" id="KW-1185">Reference proteome</keyword>
<proteinExistence type="predicted"/>
<feature type="compositionally biased region" description="Polar residues" evidence="1">
    <location>
        <begin position="1"/>
        <end position="18"/>
    </location>
</feature>